<evidence type="ECO:0000313" key="2">
    <source>
        <dbReference type="EMBL" id="MED6187129.1"/>
    </source>
</evidence>
<dbReference type="Proteomes" id="UP001341840">
    <property type="component" value="Unassembled WGS sequence"/>
</dbReference>
<sequence length="201" mass="22356">MHVNGSQASGNSSRSRSQSSWARSPCRGKGGKVPQWGHYGMRPILHWSGTDLNPDSHFMVAQTINYNTTENCWRGFFLWADGEDDESMVVRAPTETNQLKMSLGFWVSKLEAEKVRLLMLENLDHFFLGGLNPGVGMNLKNSNILFAVPELAPCIGSMLRTWLSCVDLLLGGSLSGRVRIAGSELRDNYKVSGNYEIQKCN</sequence>
<feature type="compositionally biased region" description="Low complexity" evidence="1">
    <location>
        <begin position="1"/>
        <end position="24"/>
    </location>
</feature>
<accession>A0ABU6WMM0</accession>
<evidence type="ECO:0000256" key="1">
    <source>
        <dbReference type="SAM" id="MobiDB-lite"/>
    </source>
</evidence>
<gene>
    <name evidence="2" type="ORF">PIB30_073444</name>
</gene>
<evidence type="ECO:0000313" key="3">
    <source>
        <dbReference type="Proteomes" id="UP001341840"/>
    </source>
</evidence>
<reference evidence="2 3" key="1">
    <citation type="journal article" date="2023" name="Plants (Basel)">
        <title>Bridging the Gap: Combining Genomics and Transcriptomics Approaches to Understand Stylosanthes scabra, an Orphan Legume from the Brazilian Caatinga.</title>
        <authorList>
            <person name="Ferreira-Neto J.R.C."/>
            <person name="da Silva M.D."/>
            <person name="Binneck E."/>
            <person name="de Melo N.F."/>
            <person name="da Silva R.H."/>
            <person name="de Melo A.L.T.M."/>
            <person name="Pandolfi V."/>
            <person name="Bustamante F.O."/>
            <person name="Brasileiro-Vidal A.C."/>
            <person name="Benko-Iseppon A.M."/>
        </authorList>
    </citation>
    <scope>NUCLEOTIDE SEQUENCE [LARGE SCALE GENOMIC DNA]</scope>
    <source>
        <tissue evidence="2">Leaves</tissue>
    </source>
</reference>
<name>A0ABU6WMM0_9FABA</name>
<feature type="region of interest" description="Disordered" evidence="1">
    <location>
        <begin position="1"/>
        <end position="34"/>
    </location>
</feature>
<proteinExistence type="predicted"/>
<protein>
    <submittedName>
        <fullName evidence="2">Uncharacterized protein</fullName>
    </submittedName>
</protein>
<comment type="caution">
    <text evidence="2">The sequence shown here is derived from an EMBL/GenBank/DDBJ whole genome shotgun (WGS) entry which is preliminary data.</text>
</comment>
<keyword evidence="3" id="KW-1185">Reference proteome</keyword>
<dbReference type="EMBL" id="JASCZI010182134">
    <property type="protein sequence ID" value="MED6187129.1"/>
    <property type="molecule type" value="Genomic_DNA"/>
</dbReference>
<organism evidence="2 3">
    <name type="scientific">Stylosanthes scabra</name>
    <dbReference type="NCBI Taxonomy" id="79078"/>
    <lineage>
        <taxon>Eukaryota</taxon>
        <taxon>Viridiplantae</taxon>
        <taxon>Streptophyta</taxon>
        <taxon>Embryophyta</taxon>
        <taxon>Tracheophyta</taxon>
        <taxon>Spermatophyta</taxon>
        <taxon>Magnoliopsida</taxon>
        <taxon>eudicotyledons</taxon>
        <taxon>Gunneridae</taxon>
        <taxon>Pentapetalae</taxon>
        <taxon>rosids</taxon>
        <taxon>fabids</taxon>
        <taxon>Fabales</taxon>
        <taxon>Fabaceae</taxon>
        <taxon>Papilionoideae</taxon>
        <taxon>50 kb inversion clade</taxon>
        <taxon>dalbergioids sensu lato</taxon>
        <taxon>Dalbergieae</taxon>
        <taxon>Pterocarpus clade</taxon>
        <taxon>Stylosanthes</taxon>
    </lineage>
</organism>